<feature type="glycosylation site" description="N-linked (GlcNAc...) asparagine" evidence="15">
    <location>
        <position position="1033"/>
    </location>
</feature>
<feature type="glycosylation site" description="N-linked (GlcNAc...) (complex) asparagine" evidence="15">
    <location>
        <position position="1051"/>
    </location>
</feature>
<dbReference type="OrthoDB" id="10029630at2759"/>
<evidence type="ECO:0000313" key="25">
    <source>
        <dbReference type="EMBL" id="PVD35822.1"/>
    </source>
</evidence>
<keyword evidence="5 18" id="KW-0479">Metal-binding</keyword>
<dbReference type="FunFam" id="1.10.1370.30:FF:000004">
    <property type="entry name" value="Angiotensin-converting enzyme"/>
    <property type="match status" value="2"/>
</dbReference>
<feature type="glycosylation site" description="N-linked (GlcNAc...) asparagine" evidence="20">
    <location>
        <position position="444"/>
    </location>
</feature>
<dbReference type="PANTHER" id="PTHR10514:SF27">
    <property type="entry name" value="ANGIOTENSIN-CONVERTING ENZYME"/>
    <property type="match status" value="1"/>
</dbReference>
<accession>A0A2T7PQW4</accession>
<comment type="similarity">
    <text evidence="2 22 23">Belongs to the peptidase M2 family.</text>
</comment>
<keyword evidence="3 23" id="KW-0121">Carboxypeptidase</keyword>
<feature type="disulfide bond" evidence="19">
    <location>
        <begin position="911"/>
        <end position="923"/>
    </location>
</feature>
<dbReference type="GO" id="GO:0008241">
    <property type="term" value="F:peptidyl-dipeptidase activity"/>
    <property type="evidence" value="ECO:0007669"/>
    <property type="project" value="UniProtKB-EC"/>
</dbReference>
<evidence type="ECO:0000313" key="26">
    <source>
        <dbReference type="Proteomes" id="UP000245119"/>
    </source>
</evidence>
<protein>
    <recommendedName>
        <fullName evidence="13 23">Angiotensin-converting enzyme</fullName>
        <ecNumber evidence="23">3.4.-.-</ecNumber>
    </recommendedName>
</protein>
<dbReference type="GO" id="GO:0008237">
    <property type="term" value="F:metallopeptidase activity"/>
    <property type="evidence" value="ECO:0007669"/>
    <property type="project" value="UniProtKB-KW"/>
</dbReference>
<evidence type="ECO:0000256" key="17">
    <source>
        <dbReference type="PIRSR" id="PIRSR601548-2"/>
    </source>
</evidence>
<evidence type="ECO:0000256" key="6">
    <source>
        <dbReference type="ARBA" id="ARBA00022729"/>
    </source>
</evidence>
<keyword evidence="8 18" id="KW-0862">Zinc</keyword>
<evidence type="ECO:0000256" key="18">
    <source>
        <dbReference type="PIRSR" id="PIRSR601548-3"/>
    </source>
</evidence>
<keyword evidence="9 23" id="KW-0482">Metalloprotease</keyword>
<feature type="disulfide bond" evidence="22">
    <location>
        <begin position="1314"/>
        <end position="1332"/>
    </location>
</feature>
<evidence type="ECO:0000256" key="2">
    <source>
        <dbReference type="ARBA" id="ARBA00008139"/>
    </source>
</evidence>
<feature type="disulfide bond" evidence="19">
    <location>
        <begin position="525"/>
        <end position="531"/>
    </location>
</feature>
<dbReference type="GO" id="GO:0006508">
    <property type="term" value="P:proteolysis"/>
    <property type="evidence" value="ECO:0007669"/>
    <property type="project" value="UniProtKB-KW"/>
</dbReference>
<evidence type="ECO:0000256" key="24">
    <source>
        <dbReference type="SAM" id="MobiDB-lite"/>
    </source>
</evidence>
<feature type="region of interest" description="Disordered" evidence="24">
    <location>
        <begin position="2215"/>
        <end position="2252"/>
    </location>
</feature>
<feature type="binding site" evidence="21">
    <location>
        <position position="1373"/>
    </location>
    <ligand>
        <name>Zn(2+)</name>
        <dbReference type="ChEBI" id="CHEBI:29105"/>
        <label>2</label>
        <note>catalytic</note>
    </ligand>
</feature>
<feature type="active site" description="Proton acceptor 1" evidence="14">
    <location>
        <position position="757"/>
    </location>
</feature>
<evidence type="ECO:0000256" key="7">
    <source>
        <dbReference type="ARBA" id="ARBA00022801"/>
    </source>
</evidence>
<dbReference type="GO" id="GO:0004180">
    <property type="term" value="F:carboxypeptidase activity"/>
    <property type="evidence" value="ECO:0007669"/>
    <property type="project" value="UniProtKB-KW"/>
</dbReference>
<dbReference type="EMBL" id="PZQS01000002">
    <property type="protein sequence ID" value="PVD35822.1"/>
    <property type="molecule type" value="Genomic_DNA"/>
</dbReference>
<keyword evidence="6" id="KW-0732">Signal</keyword>
<name>A0A2T7PQW4_POMCA</name>
<feature type="binding site" evidence="21">
    <location>
        <position position="1349"/>
    </location>
    <ligand>
        <name>Zn(2+)</name>
        <dbReference type="ChEBI" id="CHEBI:29105"/>
        <label>2</label>
        <note>catalytic</note>
    </ligand>
</feature>
<dbReference type="InterPro" id="IPR001548">
    <property type="entry name" value="Peptidase_M2"/>
</dbReference>
<dbReference type="EC" id="3.4.-.-" evidence="23"/>
<dbReference type="PROSITE" id="PS52011">
    <property type="entry name" value="PEPTIDASE_M2"/>
    <property type="match status" value="4"/>
</dbReference>
<evidence type="ECO:0000256" key="23">
    <source>
        <dbReference type="RuleBase" id="RU361144"/>
    </source>
</evidence>
<gene>
    <name evidence="25" type="ORF">C0Q70_02791</name>
</gene>
<feature type="active site" description="Proton acceptor 2" evidence="16">
    <location>
        <position position="1346"/>
    </location>
</feature>
<feature type="binding site" evidence="17">
    <location>
        <position position="895"/>
    </location>
    <ligand>
        <name>chloride</name>
        <dbReference type="ChEBI" id="CHEBI:17996"/>
        <label>1</label>
    </ligand>
</feature>
<comment type="caution">
    <text evidence="22">Lacks conserved residue(s) required for the propagation of feature annotation.</text>
</comment>
<feature type="glycosylation site" description="N-linked (GlcNAc...) asparagine; partial" evidence="15">
    <location>
        <position position="1117"/>
    </location>
</feature>
<evidence type="ECO:0000256" key="15">
    <source>
        <dbReference type="PIRSR" id="PIRSR601548-10"/>
    </source>
</evidence>
<evidence type="ECO:0000256" key="9">
    <source>
        <dbReference type="ARBA" id="ARBA00023049"/>
    </source>
</evidence>
<organism evidence="25 26">
    <name type="scientific">Pomacea canaliculata</name>
    <name type="common">Golden apple snail</name>
    <dbReference type="NCBI Taxonomy" id="400727"/>
    <lineage>
        <taxon>Eukaryota</taxon>
        <taxon>Metazoa</taxon>
        <taxon>Spiralia</taxon>
        <taxon>Lophotrochozoa</taxon>
        <taxon>Mollusca</taxon>
        <taxon>Gastropoda</taxon>
        <taxon>Caenogastropoda</taxon>
        <taxon>Architaenioglossa</taxon>
        <taxon>Ampullarioidea</taxon>
        <taxon>Ampullariidae</taxon>
        <taxon>Pomacea</taxon>
    </lineage>
</organism>
<keyword evidence="26" id="KW-1185">Reference proteome</keyword>
<evidence type="ECO:0000256" key="14">
    <source>
        <dbReference type="PIRSR" id="PIRSR601548-1"/>
    </source>
</evidence>
<evidence type="ECO:0000256" key="19">
    <source>
        <dbReference type="PIRSR" id="PIRSR601548-4"/>
    </source>
</evidence>
<dbReference type="CDD" id="cd06461">
    <property type="entry name" value="M2_ACE"/>
    <property type="match status" value="3"/>
</dbReference>
<feature type="active site" description="Proton donor 1" evidence="14">
    <location>
        <position position="886"/>
    </location>
</feature>
<evidence type="ECO:0000256" key="4">
    <source>
        <dbReference type="ARBA" id="ARBA00022670"/>
    </source>
</evidence>
<evidence type="ECO:0000256" key="16">
    <source>
        <dbReference type="PIRSR" id="PIRSR601548-11"/>
    </source>
</evidence>
<feature type="binding site" evidence="21">
    <location>
        <position position="1345"/>
    </location>
    <ligand>
        <name>Zn(2+)</name>
        <dbReference type="ChEBI" id="CHEBI:29105"/>
        <label>2</label>
        <note>catalytic</note>
    </ligand>
</feature>
<evidence type="ECO:0000256" key="12">
    <source>
        <dbReference type="ARBA" id="ARBA00036868"/>
    </source>
</evidence>
<dbReference type="Proteomes" id="UP000245119">
    <property type="component" value="Linkage Group LG2"/>
</dbReference>
<evidence type="ECO:0000256" key="8">
    <source>
        <dbReference type="ARBA" id="ARBA00022833"/>
    </source>
</evidence>
<keyword evidence="10 19" id="KW-1015">Disulfide bond</keyword>
<dbReference type="GO" id="GO:0005886">
    <property type="term" value="C:plasma membrane"/>
    <property type="evidence" value="ECO:0007669"/>
    <property type="project" value="TreeGrafter"/>
</dbReference>
<evidence type="ECO:0000256" key="10">
    <source>
        <dbReference type="ARBA" id="ARBA00023157"/>
    </source>
</evidence>
<sequence length="2252" mass="258302">MSDVPPFRPPISLQTSAIRVYVRLRRINVQSEAPTPRHLYYLQSLVMEGAGADKRGFPVVSALDGADGVTWERYYHLLRPFKDEDENLMLDKISTVEDLFRSEDFYTSLGFPRLPDSFWKSSILSKASDNTSLIVCHPPSAWDLYNNDFRVIACLEENNPDMRTAVEVMGEVYMLQIKNGLPYTQRTSPLDSVTDAIKGALSLAFLTPAHLASLSKTASTLSQTEVELNFLLHTALSRLPSATWQYVVNQWRTAVFSEQLPPVHWEEYWWKLRCEHEGVSPPVTLQDKDSSAFTSPSLLLNAPWIRDEELVLTQFQVLRALCRAANHTGPLASCNIQGSREVGELIRKAFREDSTLTASDRLRNLTGSSTGDVSALMDFFRPLNEWLSITVDPEDTKWLAVCPDPTSGKVQSEDAMRDFLRRHEDEVRPLITHQMELEWIYSTNITDYNQEMQVNGSLVLSHYAKRYGREAAMFDIKNIKNATLYRLMSPIADIGTYALKDEAKLKRVSFSERERESIYSKAKVCLTPDTCLPLDPDVSDIMAKNRSYDGLAHVWTSWRDATGRKMKDLYAEFVRLGNEGVRTLGHTDMGEYWRSLYADDNFQSELETLLHQLQPLYQQLHAYVRNRLLKFYGDKYFPATGHIPAHLLGDMWAQQWHNILDLLVPFPEKESVDVTREMVRQNYTALLMFKTAEEFYTSIGLPALPQEFWNNSMFVRPHDGREVVCHASAWDFVNGKDFRIKMCTDVTMEDLITIHHEMGHIQYYLLYKDQPFGFQEGANPGFHEAIGDVIALSVATPSHLHKIRLLSSPETDNETDINFLFKTALEKVAFLPFGYLIDQWRWSVFSGETSPDSYNSKWWELRCQFQGISPPVNRSADDFDPGAKFHVPNNMPYIRYFVSFVLQFMFHKRLCEEAGHKGPLHRCDIYQSAAAGNLFKNMLQKGSSQPWQDILRDFNDQTKMSATALLEYFQPLTEWLAIQNKGLPVGWTPQCPPGTTDKIRDIGLARGWIHHYNTEAKVKVRELNELAWNYDTNITDDNQKKQDEGQFLFANWQQAMAADAESFDWQNFGDDSLVRQFRFASDIGTSAMKNATKLKRLNELQSSLEGIYGKAKVCDDNSNCLDLEPGLTRLLRESRDYDKLLWAWQGWRNATGPKMKDGFVELVELMNEAVKPLGYADSGAYWRSSYESETLENDVEQLLTQLAPLYKQLHAYVRRKLMEIYGEDRFPYSGHIPAHLLGDMWAQEWGSLNELFRPFKDKGRTDITPELLRQGFTVERMFTLAEEFFVSLGLEPMPQSFWRDSMMEKPDDGRDVVCHASAWDFGDGKDFRIKMCTDITMEDLITIHHEMGHIQYYLQYKDQPYLFQSGANSGFHEAIGDTLAMSVATPRHLHKLQLLPSADEDEETTINYLMSIALDKIAFLPFGYLVDQWRWRVFSGETTPSEYNDKWWQLRCKYQGVSPPVARSSEDFDPGAKYHVAASVPYLRYFVSGVLQFQFYKALCQAAGHTGPLHTCDFYGSQEAGQALSKMLQLGSSRPWPEALEMLTGTRRMDSGPLIEYFQPLVDWLSKENAGYEEGWREECPQTEQEDAGRWLKEYDRKLQQYRVAEVTSDWNYETNITEETSERSVNASTQLAIFQREQAAEVQRRNWTNIPDASMRRQFQMLTNIGPSALKDQAKVEEMETLQSKMEGIYGAGKVCLDSPDHCLSLEPDLEDILANNRSYDRLLAVWKGWRDATGPAIKPLYQQFVALSNEGVRELGYADTGEYWRSFYESETLQSDLEGLLEQLSPLYTQLQAYVRSKLMHVYGPERFPASGHIPAHLLGNMWSQEWGNIYDLVQPYPNRTAISVTKAMTDQGYTVERMFRTAEQFFVSLGLESMPETFWAGSMLQKPADRDVVCHASAWDFYDGRDFRIKMCTYITMEDLLTIHHEMGHIEYFLQYRHQPQMFRDGANPVDEVNFLMKMALDKVAFLPFGYLIDQWRWRVFSGEITPESYNSKWWQYRCQYQGVSPPVSRSEADFDPGAKFHVPANSPYISYFVAHVLQFQFHQALCQAAGHTGPLHQCDIYNSSAAGQKLMEMLRQGASVPWPDLLEKMTGTRRMDASALLNYFRPLYDWLREANSGERLGWTRHCPENEAVNQKTPTPTPNTTCKNSGVAMRHDLKTVFVTVVVSLIQSPDRERVTEHVHSDVLPCVEQNGSGRLQQEEAVVRETPHDLACLQPDEGSDGSGGEGDAERVAGNLSHFGDLEQEEIEG</sequence>
<feature type="binding site" evidence="18">
    <location>
        <position position="784"/>
    </location>
    <ligand>
        <name>Zn(2+)</name>
        <dbReference type="ChEBI" id="CHEBI:29105"/>
        <label>1</label>
        <note>catalytic</note>
    </ligand>
</feature>
<evidence type="ECO:0000256" key="22">
    <source>
        <dbReference type="PROSITE-ProRule" id="PRU01355"/>
    </source>
</evidence>
<feature type="active site" description="Proton donor 2" evidence="16">
    <location>
        <position position="1475"/>
    </location>
</feature>
<evidence type="ECO:0000256" key="13">
    <source>
        <dbReference type="ARBA" id="ARBA00039858"/>
    </source>
</evidence>
<comment type="catalytic activity">
    <reaction evidence="12">
        <text>Release of a C-terminal dipeptide, oligopeptide-|-Xaa-Yaa, when Xaa is not Pro, and Yaa is neither Asp nor Glu. Thus, conversion of angiotensin I to angiotensin II, with increase in vasoconstrictor activity, but no action on angiotensin II.</text>
        <dbReference type="EC" id="3.4.15.1"/>
    </reaction>
</comment>
<evidence type="ECO:0000256" key="20">
    <source>
        <dbReference type="PIRSR" id="PIRSR601548-5"/>
    </source>
</evidence>
<evidence type="ECO:0000256" key="21">
    <source>
        <dbReference type="PIRSR" id="PIRSR601548-8"/>
    </source>
</evidence>
<dbReference type="Gene3D" id="1.10.1370.30">
    <property type="match status" value="3"/>
</dbReference>
<keyword evidence="11 15" id="KW-0325">Glycoprotein</keyword>
<feature type="disulfide bond" evidence="22">
    <location>
        <begin position="1897"/>
        <end position="1915"/>
    </location>
</feature>
<feature type="binding site" evidence="18">
    <location>
        <position position="760"/>
    </location>
    <ligand>
        <name>Zn(2+)</name>
        <dbReference type="ChEBI" id="CHEBI:29105"/>
        <label>1</label>
        <note>catalytic</note>
    </ligand>
</feature>
<comment type="caution">
    <text evidence="25">The sequence shown here is derived from an EMBL/GenBank/DDBJ whole genome shotgun (WGS) entry which is preliminary data.</text>
</comment>
<keyword evidence="7 23" id="KW-0378">Hydrolase</keyword>
<feature type="binding site" evidence="17">
    <location>
        <position position="597"/>
    </location>
    <ligand>
        <name>chloride</name>
        <dbReference type="ChEBI" id="CHEBI:17996"/>
        <label>1</label>
    </ligand>
</feature>
<evidence type="ECO:0000256" key="3">
    <source>
        <dbReference type="ARBA" id="ARBA00022645"/>
    </source>
</evidence>
<evidence type="ECO:0000256" key="11">
    <source>
        <dbReference type="ARBA" id="ARBA00023180"/>
    </source>
</evidence>
<feature type="disulfide bond" evidence="19 22">
    <location>
        <begin position="725"/>
        <end position="743"/>
    </location>
</feature>
<dbReference type="PANTHER" id="PTHR10514">
    <property type="entry name" value="ANGIOTENSIN-CONVERTING ENZYME"/>
    <property type="match status" value="1"/>
</dbReference>
<dbReference type="SUPFAM" id="SSF55486">
    <property type="entry name" value="Metalloproteases ('zincins'), catalytic domain"/>
    <property type="match status" value="4"/>
</dbReference>
<reference evidence="25 26" key="1">
    <citation type="submission" date="2018-04" db="EMBL/GenBank/DDBJ databases">
        <title>The genome of golden apple snail Pomacea canaliculata provides insight into stress tolerance and invasive adaptation.</title>
        <authorList>
            <person name="Liu C."/>
            <person name="Liu B."/>
            <person name="Ren Y."/>
            <person name="Zhang Y."/>
            <person name="Wang H."/>
            <person name="Li S."/>
            <person name="Jiang F."/>
            <person name="Yin L."/>
            <person name="Zhang G."/>
            <person name="Qian W."/>
            <person name="Fan W."/>
        </authorList>
    </citation>
    <scope>NUCLEOTIDE SEQUENCE [LARGE SCALE GENOMIC DNA]</scope>
    <source>
        <strain evidence="25">SZHN2017</strain>
        <tissue evidence="25">Muscle</tissue>
    </source>
</reference>
<dbReference type="SMR" id="A0A2T7PQW4"/>
<comment type="cofactor">
    <cofactor evidence="1">
        <name>Zn(2+)</name>
        <dbReference type="ChEBI" id="CHEBI:29105"/>
    </cofactor>
</comment>
<dbReference type="GO" id="GO:0046872">
    <property type="term" value="F:metal ion binding"/>
    <property type="evidence" value="ECO:0007669"/>
    <property type="project" value="UniProtKB-KW"/>
</dbReference>
<evidence type="ECO:0000256" key="5">
    <source>
        <dbReference type="ARBA" id="ARBA00022723"/>
    </source>
</evidence>
<dbReference type="PRINTS" id="PR00791">
    <property type="entry name" value="PEPDIPTASEA"/>
</dbReference>
<keyword evidence="4 23" id="KW-0645">Protease</keyword>
<feature type="binding site" evidence="18">
    <location>
        <position position="756"/>
    </location>
    <ligand>
        <name>Zn(2+)</name>
        <dbReference type="ChEBI" id="CHEBI:29105"/>
        <label>1</label>
        <note>catalytic</note>
    </ligand>
</feature>
<dbReference type="FunFam" id="1.10.1370.30:FF:000005">
    <property type="entry name" value="Angiotensin-converting enzyme"/>
    <property type="match status" value="1"/>
</dbReference>
<dbReference type="Pfam" id="PF01401">
    <property type="entry name" value="Peptidase_M2"/>
    <property type="match status" value="5"/>
</dbReference>
<proteinExistence type="inferred from homology"/>
<evidence type="ECO:0000256" key="1">
    <source>
        <dbReference type="ARBA" id="ARBA00001947"/>
    </source>
</evidence>